<dbReference type="Proteomes" id="UP000245431">
    <property type="component" value="Chromosome PVE_r1"/>
</dbReference>
<gene>
    <name evidence="1" type="ORF">PVE_R1G4657</name>
</gene>
<organism evidence="1 2">
    <name type="scientific">Pseudomonas veronii 1YdBTEX2</name>
    <dbReference type="NCBI Taxonomy" id="1295141"/>
    <lineage>
        <taxon>Bacteria</taxon>
        <taxon>Pseudomonadati</taxon>
        <taxon>Pseudomonadota</taxon>
        <taxon>Gammaproteobacteria</taxon>
        <taxon>Pseudomonadales</taxon>
        <taxon>Pseudomonadaceae</taxon>
        <taxon>Pseudomonas</taxon>
    </lineage>
</organism>
<reference evidence="2" key="1">
    <citation type="submission" date="2016-07" db="EMBL/GenBank/DDBJ databases">
        <authorList>
            <person name="Florea S."/>
            <person name="Webb J.S."/>
            <person name="Jaromczyk J."/>
            <person name="Schardl C.L."/>
        </authorList>
    </citation>
    <scope>NUCLEOTIDE SEQUENCE [LARGE SCALE GENOMIC DNA]</scope>
    <source>
        <strain evidence="2">1YdBTEX2</strain>
    </source>
</reference>
<protein>
    <recommendedName>
        <fullName evidence="3">Amidase domain-containing protein</fullName>
    </recommendedName>
</protein>
<evidence type="ECO:0000313" key="2">
    <source>
        <dbReference type="Proteomes" id="UP000245431"/>
    </source>
</evidence>
<proteinExistence type="predicted"/>
<dbReference type="AlphaFoldDB" id="A0A1D3K2J1"/>
<dbReference type="EMBL" id="LT599583">
    <property type="protein sequence ID" value="SBW82539.1"/>
    <property type="molecule type" value="Genomic_DNA"/>
</dbReference>
<accession>A0A1D3K2J1</accession>
<evidence type="ECO:0000313" key="1">
    <source>
        <dbReference type="EMBL" id="SBW82539.1"/>
    </source>
</evidence>
<evidence type="ECO:0008006" key="3">
    <source>
        <dbReference type="Google" id="ProtNLM"/>
    </source>
</evidence>
<name>A0A1D3K2J1_PSEVE</name>
<sequence length="246" mass="26107">MDNKCGKSLLSPMSCRREAFLPPSAEPVCLAQAPSNAHVETGTTTALGIGYVPDAHLGAGVVIPGYNVPALPLKPVRDPALSLIALSGVEPTESGKVEAALVQHSSNCAVPYTLAGTRVGFADRLVRGNDQEPIEHSASFLEALGFLRQAGAQLVAVPAERADDGLRFTLHSRNEIDERVSEYRLDALVSESHSAAFHAACWSGYPSLGEPLGDGVTLWFYGAQWSKDSLKVLVQGYRNARGLTNG</sequence>